<dbReference type="NCBIfam" id="NF011368">
    <property type="entry name" value="PRK14787.1"/>
    <property type="match status" value="1"/>
</dbReference>
<protein>
    <recommendedName>
        <fullName evidence="9">Lipoprotein signal peptidase</fullName>
        <ecNumber evidence="9">3.4.23.36</ecNumber>
    </recommendedName>
    <alternativeName>
        <fullName evidence="9">Prolipoprotein signal peptidase</fullName>
    </alternativeName>
    <alternativeName>
        <fullName evidence="9">Signal peptidase II</fullName>
        <shortName evidence="9">SPase II</shortName>
    </alternativeName>
</protein>
<dbReference type="PANTHER" id="PTHR33695:SF1">
    <property type="entry name" value="LIPOPROTEIN SIGNAL PEPTIDASE"/>
    <property type="match status" value="1"/>
</dbReference>
<evidence type="ECO:0000256" key="10">
    <source>
        <dbReference type="RuleBase" id="RU000594"/>
    </source>
</evidence>
<evidence type="ECO:0000256" key="6">
    <source>
        <dbReference type="ARBA" id="ARBA00022801"/>
    </source>
</evidence>
<dbReference type="InterPro" id="IPR001872">
    <property type="entry name" value="Peptidase_A8"/>
</dbReference>
<evidence type="ECO:0000256" key="5">
    <source>
        <dbReference type="ARBA" id="ARBA00022750"/>
    </source>
</evidence>
<comment type="subcellular location">
    <subcellularLocation>
        <location evidence="9">Cell membrane</location>
        <topology evidence="9">Multi-pass membrane protein</topology>
    </subcellularLocation>
</comment>
<organism evidence="12 13">
    <name type="scientific">Prosthecochloris ethylica</name>
    <dbReference type="NCBI Taxonomy" id="2743976"/>
    <lineage>
        <taxon>Bacteria</taxon>
        <taxon>Pseudomonadati</taxon>
        <taxon>Chlorobiota</taxon>
        <taxon>Chlorobiia</taxon>
        <taxon>Chlorobiales</taxon>
        <taxon>Chlorobiaceae</taxon>
        <taxon>Prosthecochloris</taxon>
    </lineage>
</organism>
<keyword evidence="6 9" id="KW-0378">Hydrolase</keyword>
<evidence type="ECO:0000256" key="9">
    <source>
        <dbReference type="HAMAP-Rule" id="MF_00161"/>
    </source>
</evidence>
<dbReference type="RefSeq" id="WP_175187754.1">
    <property type="nucleotide sequence ID" value="NZ_JABVZQ010000019.1"/>
</dbReference>
<feature type="transmembrane region" description="Helical" evidence="9">
    <location>
        <begin position="59"/>
        <end position="78"/>
    </location>
</feature>
<dbReference type="NCBIfam" id="TIGR00077">
    <property type="entry name" value="lspA"/>
    <property type="match status" value="1"/>
</dbReference>
<keyword evidence="5 9" id="KW-0064">Aspartyl protease</keyword>
<comment type="pathway">
    <text evidence="9">Protein modification; lipoprotein biosynthesis (signal peptide cleavage).</text>
</comment>
<reference evidence="12 13" key="1">
    <citation type="journal article" date="2020" name="Microorganisms">
        <title>Simultaneous Genome Sequencing of Prosthecochloris ethylica and Desulfuromonas acetoxidans within a Syntrophic Mixture Reveals Unique Pili and Protein Interactions.</title>
        <authorList>
            <person name="Kyndt J.A."/>
            <person name="Van Beeumen J.J."/>
            <person name="Meyer T.E."/>
        </authorList>
    </citation>
    <scope>NUCLEOTIDE SEQUENCE [LARGE SCALE GENOMIC DNA]</scope>
    <source>
        <strain evidence="12 13">N3</strain>
    </source>
</reference>
<dbReference type="Proteomes" id="UP000619838">
    <property type="component" value="Unassembled WGS sequence"/>
</dbReference>
<comment type="caution">
    <text evidence="12">The sequence shown here is derived from an EMBL/GenBank/DDBJ whole genome shotgun (WGS) entry which is preliminary data.</text>
</comment>
<evidence type="ECO:0000256" key="4">
    <source>
        <dbReference type="ARBA" id="ARBA00022692"/>
    </source>
</evidence>
<accession>A0ABR9XTN0</accession>
<name>A0ABR9XTN0_9CHLB</name>
<dbReference type="PANTHER" id="PTHR33695">
    <property type="entry name" value="LIPOPROTEIN SIGNAL PEPTIDASE"/>
    <property type="match status" value="1"/>
</dbReference>
<evidence type="ECO:0000256" key="8">
    <source>
        <dbReference type="ARBA" id="ARBA00023136"/>
    </source>
</evidence>
<evidence type="ECO:0000256" key="3">
    <source>
        <dbReference type="ARBA" id="ARBA00022670"/>
    </source>
</evidence>
<feature type="active site" evidence="9">
    <location>
        <position position="112"/>
    </location>
</feature>
<evidence type="ECO:0000313" key="12">
    <source>
        <dbReference type="EMBL" id="MBF0637262.1"/>
    </source>
</evidence>
<comment type="caution">
    <text evidence="9">Lacks conserved residue(s) required for the propagation of feature annotation.</text>
</comment>
<evidence type="ECO:0000313" key="13">
    <source>
        <dbReference type="Proteomes" id="UP000619838"/>
    </source>
</evidence>
<keyword evidence="13" id="KW-1185">Reference proteome</keyword>
<evidence type="ECO:0000256" key="11">
    <source>
        <dbReference type="RuleBase" id="RU004181"/>
    </source>
</evidence>
<comment type="similarity">
    <text evidence="1 9 11">Belongs to the peptidase A8 family.</text>
</comment>
<dbReference type="PROSITE" id="PS00855">
    <property type="entry name" value="SPASE_II"/>
    <property type="match status" value="1"/>
</dbReference>
<dbReference type="PRINTS" id="PR00781">
    <property type="entry name" value="LIPOSIGPTASE"/>
</dbReference>
<dbReference type="HAMAP" id="MF_00161">
    <property type="entry name" value="LspA"/>
    <property type="match status" value="1"/>
</dbReference>
<dbReference type="GO" id="GO:0004190">
    <property type="term" value="F:aspartic-type endopeptidase activity"/>
    <property type="evidence" value="ECO:0007669"/>
    <property type="project" value="UniProtKB-EC"/>
</dbReference>
<proteinExistence type="inferred from homology"/>
<sequence length="159" mass="17441">MTAFFLIATGVILIDQLTKQVAASYLREHGSITIIADWFKFTYTENTGIAFGVDPGSRIILIGGTALILAAILGYVLWSSNRSPLFLSAFSLIFGGGIGNLIDRIAYGSVIDFLHLDLYNGYILDRWVSLWPVFNLADSAITVGAALLVVFYKQIFPQQ</sequence>
<keyword evidence="7 9" id="KW-1133">Transmembrane helix</keyword>
<keyword evidence="8 9" id="KW-0472">Membrane</keyword>
<keyword evidence="4 9" id="KW-0812">Transmembrane</keyword>
<dbReference type="Pfam" id="PF01252">
    <property type="entry name" value="Peptidase_A8"/>
    <property type="match status" value="1"/>
</dbReference>
<comment type="catalytic activity">
    <reaction evidence="9 10">
        <text>Release of signal peptides from bacterial membrane prolipoproteins. Hydrolyzes -Xaa-Yaa-Zaa-|-(S,diacylglyceryl)Cys-, in which Xaa is hydrophobic (preferably Leu), and Yaa (Ala or Ser) and Zaa (Gly or Ala) have small, neutral side chains.</text>
        <dbReference type="EC" id="3.4.23.36"/>
    </reaction>
</comment>
<evidence type="ECO:0000256" key="7">
    <source>
        <dbReference type="ARBA" id="ARBA00022989"/>
    </source>
</evidence>
<feature type="active site" evidence="9">
    <location>
        <position position="138"/>
    </location>
</feature>
<feature type="transmembrane region" description="Helical" evidence="9">
    <location>
        <begin position="85"/>
        <end position="107"/>
    </location>
</feature>
<comment type="function">
    <text evidence="9 10">This protein specifically catalyzes the removal of signal peptides from prolipoproteins.</text>
</comment>
<evidence type="ECO:0000256" key="2">
    <source>
        <dbReference type="ARBA" id="ARBA00022475"/>
    </source>
</evidence>
<feature type="transmembrane region" description="Helical" evidence="9">
    <location>
        <begin position="127"/>
        <end position="152"/>
    </location>
</feature>
<keyword evidence="3 9" id="KW-0645">Protease</keyword>
<keyword evidence="2 9" id="KW-1003">Cell membrane</keyword>
<dbReference type="EMBL" id="JADGII010000015">
    <property type="protein sequence ID" value="MBF0637262.1"/>
    <property type="molecule type" value="Genomic_DNA"/>
</dbReference>
<dbReference type="EC" id="3.4.23.36" evidence="9"/>
<gene>
    <name evidence="9 12" type="primary">lspA</name>
    <name evidence="12" type="ORF">INT08_08770</name>
</gene>
<evidence type="ECO:0000256" key="1">
    <source>
        <dbReference type="ARBA" id="ARBA00006139"/>
    </source>
</evidence>